<feature type="compositionally biased region" description="Low complexity" evidence="21">
    <location>
        <begin position="1579"/>
        <end position="1590"/>
    </location>
</feature>
<dbReference type="FunFam" id="1.20.120.350:FF:000001">
    <property type="entry name" value="Voltage-dependent L-type calcium channel subunit alpha"/>
    <property type="match status" value="1"/>
</dbReference>
<feature type="transmembrane region" description="Helical" evidence="22">
    <location>
        <begin position="289"/>
        <end position="306"/>
    </location>
</feature>
<keyword evidence="13 22" id="KW-0472">Membrane</keyword>
<feature type="transmembrane region" description="Helical" evidence="22">
    <location>
        <begin position="752"/>
        <end position="770"/>
    </location>
</feature>
<dbReference type="InterPro" id="IPR027359">
    <property type="entry name" value="Volt_channel_dom_sf"/>
</dbReference>
<feature type="transmembrane region" description="Helical" evidence="22">
    <location>
        <begin position="1053"/>
        <end position="1073"/>
    </location>
</feature>
<evidence type="ECO:0000256" key="6">
    <source>
        <dbReference type="ARBA" id="ARBA00022692"/>
    </source>
</evidence>
<keyword evidence="2" id="KW-0813">Transport</keyword>
<feature type="compositionally biased region" description="Polar residues" evidence="21">
    <location>
        <begin position="578"/>
        <end position="596"/>
    </location>
</feature>
<dbReference type="FunFam" id="1.10.287.70:FF:000059">
    <property type="entry name" value="Voltage-dependent N-type calcium channel subunit alpha"/>
    <property type="match status" value="1"/>
</dbReference>
<dbReference type="PRINTS" id="PR00167">
    <property type="entry name" value="CACHANNEL"/>
</dbReference>
<feature type="transmembrane region" description="Helical" evidence="22">
    <location>
        <begin position="722"/>
        <end position="743"/>
    </location>
</feature>
<feature type="domain" description="Voltage-dependent calcium channel alpha-1 subunit IQ" evidence="23">
    <location>
        <begin position="1396"/>
        <end position="1430"/>
    </location>
</feature>
<dbReference type="GO" id="GO:0098703">
    <property type="term" value="P:calcium ion import across plasma membrane"/>
    <property type="evidence" value="ECO:0007669"/>
    <property type="project" value="TreeGrafter"/>
</dbReference>
<evidence type="ECO:0000256" key="5">
    <source>
        <dbReference type="ARBA" id="ARBA00022673"/>
    </source>
</evidence>
<evidence type="ECO:0000256" key="13">
    <source>
        <dbReference type="ARBA" id="ARBA00023136"/>
    </source>
</evidence>
<dbReference type="FunFam" id="1.20.120.350:FF:000011">
    <property type="entry name" value="Voltage-dependent N-type calcium channel subunit alpha"/>
    <property type="match status" value="1"/>
</dbReference>
<keyword evidence="20" id="KW-0175">Coiled coil</keyword>
<reference evidence="24" key="2">
    <citation type="journal article" date="2021" name="Genome Biol. Evol.">
        <title>Developing a high-quality reference genome for a parasitic bivalve with doubly uniparental inheritance (Bivalvia: Unionida).</title>
        <authorList>
            <person name="Smith C.H."/>
        </authorList>
    </citation>
    <scope>NUCLEOTIDE SEQUENCE</scope>
    <source>
        <strain evidence="24">CHS0354</strain>
        <tissue evidence="24">Mantle</tissue>
    </source>
</reference>
<feature type="transmembrane region" description="Helical" evidence="22">
    <location>
        <begin position="318"/>
        <end position="340"/>
    </location>
</feature>
<feature type="transmembrane region" description="Helical" evidence="22">
    <location>
        <begin position="831"/>
        <end position="850"/>
    </location>
</feature>
<feature type="transmembrane region" description="Helical" evidence="22">
    <location>
        <begin position="941"/>
        <end position="967"/>
    </location>
</feature>
<evidence type="ECO:0000256" key="7">
    <source>
        <dbReference type="ARBA" id="ARBA00022723"/>
    </source>
</evidence>
<feature type="compositionally biased region" description="Low complexity" evidence="21">
    <location>
        <begin position="622"/>
        <end position="648"/>
    </location>
</feature>
<dbReference type="PANTHER" id="PTHR45628">
    <property type="entry name" value="VOLTAGE-DEPENDENT CALCIUM CHANNEL TYPE A SUBUNIT ALPHA-1"/>
    <property type="match status" value="1"/>
</dbReference>
<dbReference type="GO" id="GO:0005891">
    <property type="term" value="C:voltage-gated calcium channel complex"/>
    <property type="evidence" value="ECO:0007669"/>
    <property type="project" value="InterPro"/>
</dbReference>
<dbReference type="Gene3D" id="1.10.238.10">
    <property type="entry name" value="EF-hand"/>
    <property type="match status" value="1"/>
</dbReference>
<dbReference type="FunFam" id="1.10.287.70:FF:000007">
    <property type="entry name" value="Voltage-dependent L-type calcium channel subunit alpha"/>
    <property type="match status" value="1"/>
</dbReference>
<keyword evidence="12" id="KW-0406">Ion transport</keyword>
<keyword evidence="5 19" id="KW-0107">Calcium channel</keyword>
<feature type="transmembrane region" description="Helical" evidence="22">
    <location>
        <begin position="1233"/>
        <end position="1257"/>
    </location>
</feature>
<feature type="transmembrane region" description="Helical" evidence="22">
    <location>
        <begin position="683"/>
        <end position="702"/>
    </location>
</feature>
<evidence type="ECO:0000256" key="22">
    <source>
        <dbReference type="SAM" id="Phobius"/>
    </source>
</evidence>
<keyword evidence="4 19" id="KW-0109">Calcium transport</keyword>
<name>A0AAE0S8H6_9BIVA</name>
<evidence type="ECO:0000256" key="14">
    <source>
        <dbReference type="ARBA" id="ARBA00023180"/>
    </source>
</evidence>
<dbReference type="Pfam" id="PF08763">
    <property type="entry name" value="Ca_chan_IQ"/>
    <property type="match status" value="1"/>
</dbReference>
<keyword evidence="14 18" id="KW-0325">Glycoprotein</keyword>
<dbReference type="SMART" id="SM01062">
    <property type="entry name" value="Ca_chan_IQ"/>
    <property type="match status" value="1"/>
</dbReference>
<evidence type="ECO:0000256" key="9">
    <source>
        <dbReference type="ARBA" id="ARBA00022837"/>
    </source>
</evidence>
<feature type="coiled-coil region" evidence="20">
    <location>
        <begin position="512"/>
        <end position="542"/>
    </location>
</feature>
<dbReference type="InterPro" id="IPR050599">
    <property type="entry name" value="VDCC_alpha-1_subunit"/>
</dbReference>
<feature type="compositionally biased region" description="Low complexity" evidence="21">
    <location>
        <begin position="1689"/>
        <end position="1702"/>
    </location>
</feature>
<keyword evidence="3" id="KW-0597">Phosphoprotein</keyword>
<evidence type="ECO:0000313" key="24">
    <source>
        <dbReference type="EMBL" id="KAK3587163.1"/>
    </source>
</evidence>
<evidence type="ECO:0000256" key="10">
    <source>
        <dbReference type="ARBA" id="ARBA00022882"/>
    </source>
</evidence>
<dbReference type="FunFam" id="1.10.287.70:FF:000023">
    <property type="entry name" value="Voltage-dependent R-type calcium channel subunit alpha"/>
    <property type="match status" value="1"/>
</dbReference>
<feature type="compositionally biased region" description="Basic and acidic residues" evidence="21">
    <location>
        <begin position="1472"/>
        <end position="1489"/>
    </location>
</feature>
<feature type="transmembrane region" description="Helical" evidence="22">
    <location>
        <begin position="495"/>
        <end position="516"/>
    </location>
</feature>
<evidence type="ECO:0000256" key="18">
    <source>
        <dbReference type="PIRSR" id="PIRSR602077-3"/>
    </source>
</evidence>
<dbReference type="EMBL" id="JAEAOA010001035">
    <property type="protein sequence ID" value="KAK3587163.1"/>
    <property type="molecule type" value="Genomic_DNA"/>
</dbReference>
<dbReference type="Pfam" id="PF16905">
    <property type="entry name" value="GPHH"/>
    <property type="match status" value="1"/>
</dbReference>
<dbReference type="GO" id="GO:0007268">
    <property type="term" value="P:chemical synaptic transmission"/>
    <property type="evidence" value="ECO:0007669"/>
    <property type="project" value="TreeGrafter"/>
</dbReference>
<evidence type="ECO:0000256" key="20">
    <source>
        <dbReference type="SAM" id="Coils"/>
    </source>
</evidence>
<keyword evidence="6 22" id="KW-0812">Transmembrane</keyword>
<dbReference type="Pfam" id="PF00520">
    <property type="entry name" value="Ion_trans"/>
    <property type="match status" value="4"/>
</dbReference>
<dbReference type="Gene3D" id="6.10.250.2500">
    <property type="match status" value="1"/>
</dbReference>
<keyword evidence="15" id="KW-0407">Ion channel</keyword>
<keyword evidence="8" id="KW-0677">Repeat</keyword>
<evidence type="ECO:0000256" key="11">
    <source>
        <dbReference type="ARBA" id="ARBA00022989"/>
    </source>
</evidence>
<feature type="region of interest" description="Disordered" evidence="21">
    <location>
        <begin position="1619"/>
        <end position="1847"/>
    </location>
</feature>
<dbReference type="Gene3D" id="1.20.120.350">
    <property type="entry name" value="Voltage-gated potassium channels. Chain C"/>
    <property type="match status" value="3"/>
</dbReference>
<feature type="transmembrane region" description="Helical" evidence="22">
    <location>
        <begin position="131"/>
        <end position="153"/>
    </location>
</feature>
<dbReference type="FunFam" id="1.20.120.350:FF:000013">
    <property type="entry name" value="Voltage-dependent N-type calcium channel subunit alpha"/>
    <property type="match status" value="1"/>
</dbReference>
<evidence type="ECO:0000256" key="4">
    <source>
        <dbReference type="ARBA" id="ARBA00022568"/>
    </source>
</evidence>
<dbReference type="GO" id="GO:0045202">
    <property type="term" value="C:synapse"/>
    <property type="evidence" value="ECO:0007669"/>
    <property type="project" value="GOC"/>
</dbReference>
<evidence type="ECO:0000256" key="8">
    <source>
        <dbReference type="ARBA" id="ARBA00022737"/>
    </source>
</evidence>
<feature type="compositionally biased region" description="Polar residues" evidence="21">
    <location>
        <begin position="1819"/>
        <end position="1840"/>
    </location>
</feature>
<dbReference type="InterPro" id="IPR005821">
    <property type="entry name" value="Ion_trans_dom"/>
</dbReference>
<proteinExistence type="inferred from homology"/>
<feature type="binding site" evidence="17">
    <location>
        <position position="112"/>
    </location>
    <ligand>
        <name>Ca(2+)</name>
        <dbReference type="ChEBI" id="CHEBI:29108"/>
    </ligand>
</feature>
<feature type="glycosylation site" description="N-linked (GlcNAc...) asparagine" evidence="18">
    <location>
        <position position="77"/>
    </location>
</feature>
<evidence type="ECO:0000256" key="21">
    <source>
        <dbReference type="SAM" id="MobiDB-lite"/>
    </source>
</evidence>
<feature type="binding site" evidence="17">
    <location>
        <position position="469"/>
    </location>
    <ligand>
        <name>Ca(2+)</name>
        <dbReference type="ChEBI" id="CHEBI:29108"/>
    </ligand>
</feature>
<feature type="compositionally biased region" description="Polar residues" evidence="21">
    <location>
        <begin position="1703"/>
        <end position="1712"/>
    </location>
</feature>
<organism evidence="24 25">
    <name type="scientific">Potamilus streckersoni</name>
    <dbReference type="NCBI Taxonomy" id="2493646"/>
    <lineage>
        <taxon>Eukaryota</taxon>
        <taxon>Metazoa</taxon>
        <taxon>Spiralia</taxon>
        <taxon>Lophotrochozoa</taxon>
        <taxon>Mollusca</taxon>
        <taxon>Bivalvia</taxon>
        <taxon>Autobranchia</taxon>
        <taxon>Heteroconchia</taxon>
        <taxon>Palaeoheterodonta</taxon>
        <taxon>Unionida</taxon>
        <taxon>Unionoidea</taxon>
        <taxon>Unionidae</taxon>
        <taxon>Ambleminae</taxon>
        <taxon>Lampsilini</taxon>
        <taxon>Potamilus</taxon>
    </lineage>
</organism>
<protein>
    <recommendedName>
        <fullName evidence="16">Voltage-dependent calcium channel type A subunit alpha-1</fullName>
    </recommendedName>
</protein>
<evidence type="ECO:0000256" key="3">
    <source>
        <dbReference type="ARBA" id="ARBA00022553"/>
    </source>
</evidence>
<reference evidence="24" key="1">
    <citation type="journal article" date="2021" name="Genome Biol. Evol.">
        <title>A High-Quality Reference Genome for a Parasitic Bivalve with Doubly Uniparental Inheritance (Bivalvia: Unionida).</title>
        <authorList>
            <person name="Smith C.H."/>
        </authorList>
    </citation>
    <scope>NUCLEOTIDE SEQUENCE</scope>
    <source>
        <strain evidence="24">CHS0354</strain>
    </source>
</reference>
<dbReference type="GO" id="GO:0008331">
    <property type="term" value="F:high voltage-gated calcium channel activity"/>
    <property type="evidence" value="ECO:0007669"/>
    <property type="project" value="TreeGrafter"/>
</dbReference>
<evidence type="ECO:0000256" key="16">
    <source>
        <dbReference type="ARBA" id="ARBA00069462"/>
    </source>
</evidence>
<sequence length="1927" mass="219688">MAPLLQVCLLVLFAITMFAIIGLEFYNGAFHNACFKNGSSGTSEDQIDLGDEDDIRPCSSKNIGSGYQLGGFRCKENISSCGPYWRGPNYGITSFDNIGYAMLTVFQCVTMEGWTTVLYYTNDAQGIYFNWIYFIPLIILGSFFMLNLVLGVLSGEFAKERERVENRRAFFKLRRRQQLDRELNGYLEWICKAEEVILTEERTTDEEKLKIIEARRKAAARKMKQIKDGKDIDDDNDIENDDDLLSDVNIGNSFGNTLRNRRSKNHCGAFWQAEKHFRFTVRRVIKSQPFYWTVIVLVFLNTVSVASEHYGQPEWHTFFLYITEFLFLGLFMMEMVLKMYGLGIRIYFQSSFNIFDCVVIVGSIFEVIWSEFKEGASFGISTLRALRLLRIFKVTRYWSSLRNLVISLLHSMRSIVSLLFLLFLFILIFALLGMQLFGGEMNFDDGRPASHFDTFPIALLTVFQILTGEDWNEVMYNGIRARGGIDGAGMIYSSYFIVLVLFGNYTLLNVFLAIAVDNLANAQELTQDEEEQEEERIERRDEIEKEVALEFGLHPAVGGPPLVNICPPSPQNNEDTKTSSFNYNPRLDTNLSQNNLKDNRDKQLYLELDSIRNTANTPRQMSNGQSLESGSSSSSSLNLPPLPQNTSQEEIHTGPKPMLPYSSMFIFGPTNPIRRFCHFVVNLRYFDLFIMIVICASSIALAAEDPVREDSTRNQILNYFDFVFTGVFTIEMVLKVIDLGIILHPGAYCRDLWNILDATVVICALVAFFFKGVSSDTNVQDIIDSAGKNLNTIKSLRVLRVLRPLKTINRVPKLKAVFDCVVNSLKNVSNILIVYMLFQFIFAVIAVQLFRGKFFFCTDESKETREECQGQYFSYDKDDKIPTVKNREWQRQHFHYDNVMHAMLTLFTVTTGEGWPAVLKHSMDSTSIDRGPKPNYHMEMAIFYVVFFIVFPFFFVNIFVALIIITFQEQGENDLEDQYLDKNQKQCIDFAINARPLCRFMPKNKDSAKYRIWKLVVSPKFEYFIMTLIALNTVVLMMKFYNSPDQYQTGLRYLNMGFTVLFTIECVLTLWGFGRNYFRDPWKIFDFITVVGSILDVMINEFGTSYINFNIGIFRLFRAARLVKLLRQGYTIRLLLWTFLQSFKALPYVCLLILMLFFIYAIIGMQVFGNIILDSKSGITRHNNFRHFFYALMLLFRCATGESWQQIMLSCLGGQSCDPDSGIEQKSCGMDFAYPYFVSFIFLCSFLMLNLFVAVIMDNFDYLTRDSSILGPHHLDEYVRVWAEYDPGATGRILYTDMYEMLRNMEPPVGFGKKCPYRLAYRKLIRMNIPVANDGTVHFTTTLFALIRESLRIQMSVAQEMDKKDDEMKEIIKRLWPVQAKKMLDLLMPPKEELTEGRMTVGKIYVGLLILENWRAYKASQTAGRGARMPHDTNEDSGSFLYYTDRHGPSSLFKRIMGVMKTPSAILSQSIDSDHSGDEVDNHSLDKDHDRVPWQRSFSFLRRGSSKRKKAAAQHNADTASVQSVDRHNFIGGLKPEHASVTQGIIRTPSESSQLGRMSPSVPPSPISPHRTPASNHCSPFGSPSQSPGPYHRSPSPRRIDLGFASAVTNLVEQAHTIAEQERKKHKGSVLKYEDSSSIPSSPQMRGRQKIRRPPLMSQQNVIGSPLPSPHSARKSDMYRSTSLETRSRSPSPNLTPTPSLTQEYYGSANLTDRSRSPSPSLSSPIETPPRKTSRKLPQIPGLPAKPSSLNLAQPKLKENMPRVMPSPTIPQPPRSPGSINFPKLNCSPTRKPKSNVPTNLHHAPPPGKLGRPEPYSPTERNNLNKPSSALPSSHSNPQRMLSRDQADVYSSHNVLGHSPELNRSCDRRFMNQFDESGSDLGRGHNLGISPSNMPNGYKRRKPEKLELRSDSNVPLTRDSDSESDWC</sequence>
<feature type="region of interest" description="Disordered" evidence="21">
    <location>
        <begin position="613"/>
        <end position="654"/>
    </location>
</feature>
<reference evidence="24" key="3">
    <citation type="submission" date="2023-05" db="EMBL/GenBank/DDBJ databases">
        <authorList>
            <person name="Smith C.H."/>
        </authorList>
    </citation>
    <scope>NUCLEOTIDE SEQUENCE</scope>
    <source>
        <strain evidence="24">CHS0354</strain>
        <tissue evidence="24">Mantle</tissue>
    </source>
</reference>
<dbReference type="InterPro" id="IPR014873">
    <property type="entry name" value="VDCC_a1su_IQ"/>
</dbReference>
<dbReference type="GO" id="GO:0046872">
    <property type="term" value="F:metal ion binding"/>
    <property type="evidence" value="ECO:0007669"/>
    <property type="project" value="UniProtKB-KW"/>
</dbReference>
<dbReference type="FunFam" id="1.10.238.10:FF:000063">
    <property type="entry name" value="Voltage-dependent N-type calcium channel subunit alpha"/>
    <property type="match status" value="1"/>
</dbReference>
<keyword evidence="10 19" id="KW-0851">Voltage-gated channel</keyword>
<evidence type="ECO:0000256" key="12">
    <source>
        <dbReference type="ARBA" id="ARBA00023065"/>
    </source>
</evidence>
<feature type="compositionally biased region" description="Low complexity" evidence="21">
    <location>
        <begin position="1717"/>
        <end position="1726"/>
    </location>
</feature>
<dbReference type="InterPro" id="IPR031649">
    <property type="entry name" value="GPHH_dom"/>
</dbReference>
<keyword evidence="25" id="KW-1185">Reference proteome</keyword>
<evidence type="ECO:0000256" key="19">
    <source>
        <dbReference type="RuleBase" id="RU003808"/>
    </source>
</evidence>
<dbReference type="SUPFAM" id="SSF81324">
    <property type="entry name" value="Voltage-gated potassium channels"/>
    <property type="match status" value="4"/>
</dbReference>
<evidence type="ECO:0000259" key="23">
    <source>
        <dbReference type="SMART" id="SM01062"/>
    </source>
</evidence>
<comment type="caution">
    <text evidence="24">The sequence shown here is derived from an EMBL/GenBank/DDBJ whole genome shotgun (WGS) entry which is preliminary data.</text>
</comment>
<evidence type="ECO:0000256" key="17">
    <source>
        <dbReference type="PIRSR" id="PIRSR602077-1"/>
    </source>
</evidence>
<feature type="region of interest" description="Disordered" evidence="21">
    <location>
        <begin position="1503"/>
        <end position="1524"/>
    </location>
</feature>
<feature type="transmembrane region" description="Helical" evidence="22">
    <location>
        <begin position="1023"/>
        <end position="1041"/>
    </location>
</feature>
<feature type="region of interest" description="Disordered" evidence="21">
    <location>
        <begin position="1469"/>
        <end position="1489"/>
    </location>
</feature>
<dbReference type="PANTHER" id="PTHR45628:SF7">
    <property type="entry name" value="VOLTAGE-DEPENDENT CALCIUM CHANNEL TYPE A SUBUNIT ALPHA-1"/>
    <property type="match status" value="1"/>
</dbReference>
<evidence type="ECO:0000256" key="15">
    <source>
        <dbReference type="ARBA" id="ARBA00023303"/>
    </source>
</evidence>
<gene>
    <name evidence="24" type="ORF">CHS0354_016860</name>
</gene>
<dbReference type="InterPro" id="IPR002077">
    <property type="entry name" value="VDCCAlpha1"/>
</dbReference>
<feature type="region of interest" description="Disordered" evidence="21">
    <location>
        <begin position="1548"/>
        <end position="1599"/>
    </location>
</feature>
<feature type="region of interest" description="Disordered" evidence="21">
    <location>
        <begin position="560"/>
        <end position="599"/>
    </location>
</feature>
<keyword evidence="11 22" id="KW-1133">Transmembrane helix</keyword>
<evidence type="ECO:0000313" key="25">
    <source>
        <dbReference type="Proteomes" id="UP001195483"/>
    </source>
</evidence>
<feature type="region of interest" description="Disordered" evidence="21">
    <location>
        <begin position="1876"/>
        <end position="1927"/>
    </location>
</feature>
<keyword evidence="9 17" id="KW-0106">Calcium</keyword>
<feature type="transmembrane region" description="Helical" evidence="22">
    <location>
        <begin position="415"/>
        <end position="437"/>
    </location>
</feature>
<feature type="transmembrane region" description="Helical" evidence="22">
    <location>
        <begin position="1145"/>
        <end position="1173"/>
    </location>
</feature>
<comment type="similarity">
    <text evidence="19">Belongs to the calcium channel alpha-1 subunit (TC 1.A.1.11) family.</text>
</comment>
<accession>A0AAE0S8H6</accession>
<keyword evidence="7 17" id="KW-0479">Metal-binding</keyword>
<dbReference type="Gene3D" id="1.10.287.70">
    <property type="match status" value="4"/>
</dbReference>
<dbReference type="Proteomes" id="UP001195483">
    <property type="component" value="Unassembled WGS sequence"/>
</dbReference>
<evidence type="ECO:0000256" key="1">
    <source>
        <dbReference type="ARBA" id="ARBA00004141"/>
    </source>
</evidence>
<comment type="subcellular location">
    <subcellularLocation>
        <location evidence="1 19">Membrane</location>
        <topology evidence="1 19">Multi-pass membrane protein</topology>
    </subcellularLocation>
</comment>
<evidence type="ECO:0000256" key="2">
    <source>
        <dbReference type="ARBA" id="ARBA00022448"/>
    </source>
</evidence>
<feature type="binding site" evidence="17">
    <location>
        <position position="913"/>
    </location>
    <ligand>
        <name>Ca(2+)</name>
        <dbReference type="ChEBI" id="CHEBI:29108"/>
    </ligand>
</feature>